<comment type="catalytic activity">
    <reaction evidence="8">
        <text>RNA(n) + a ribonucleoside 5'-triphosphate = RNA(n+1) + diphosphate</text>
        <dbReference type="Rhea" id="RHEA:21248"/>
        <dbReference type="Rhea" id="RHEA-COMP:14527"/>
        <dbReference type="Rhea" id="RHEA-COMP:17342"/>
        <dbReference type="ChEBI" id="CHEBI:33019"/>
        <dbReference type="ChEBI" id="CHEBI:61557"/>
        <dbReference type="ChEBI" id="CHEBI:140395"/>
        <dbReference type="EC" id="2.7.7.48"/>
    </reaction>
</comment>
<dbReference type="InterPro" id="IPR007096">
    <property type="entry name" value="RNA-dir_Rpol_cat_phage"/>
</dbReference>
<feature type="binding site" evidence="9">
    <location>
        <position position="408"/>
    </location>
    <ligand>
        <name>Mg(2+)</name>
        <dbReference type="ChEBI" id="CHEBI:18420"/>
        <label>2</label>
    </ligand>
</feature>
<organism evidence="11 12">
    <name type="scientific">ssRNA phage SRR6960803_14</name>
    <dbReference type="NCBI Taxonomy" id="2786617"/>
    <lineage>
        <taxon>Viruses</taxon>
        <taxon>Riboviria</taxon>
        <taxon>Orthornavirae</taxon>
        <taxon>Lenarviricota</taxon>
        <taxon>Leviviricetes</taxon>
        <taxon>Timlovirales</taxon>
        <taxon>Steitzviridae</taxon>
        <taxon>Fudhoevirus</taxon>
        <taxon>Fudhoevirus lutenecus</taxon>
    </lineage>
</organism>
<evidence type="ECO:0000313" key="11">
    <source>
        <dbReference type="EMBL" id="DAD52326.1"/>
    </source>
</evidence>
<keyword evidence="2 11" id="KW-0696">RNA-directed RNA polymerase</keyword>
<protein>
    <recommendedName>
        <fullName evidence="1">RNA-directed RNA polymerase</fullName>
        <ecNumber evidence="1">2.7.7.48</ecNumber>
    </recommendedName>
    <alternativeName>
        <fullName evidence="7">RNA replicase beta chain</fullName>
    </alternativeName>
</protein>
<evidence type="ECO:0000256" key="1">
    <source>
        <dbReference type="ARBA" id="ARBA00012494"/>
    </source>
</evidence>
<evidence type="ECO:0000256" key="4">
    <source>
        <dbReference type="ARBA" id="ARBA00022695"/>
    </source>
</evidence>
<gene>
    <name evidence="11" type="primary">SRR6960803_14_3</name>
</gene>
<dbReference type="GO" id="GO:0003968">
    <property type="term" value="F:RNA-directed RNA polymerase activity"/>
    <property type="evidence" value="ECO:0007669"/>
    <property type="project" value="UniProtKB-KW"/>
</dbReference>
<evidence type="ECO:0000259" key="10">
    <source>
        <dbReference type="PROSITE" id="PS50522"/>
    </source>
</evidence>
<dbReference type="GO" id="GO:0039694">
    <property type="term" value="P:viral RNA genome replication"/>
    <property type="evidence" value="ECO:0007669"/>
    <property type="project" value="InterPro"/>
</dbReference>
<dbReference type="GeneID" id="80399881"/>
<keyword evidence="4" id="KW-0548">Nucleotidyltransferase</keyword>
<dbReference type="SUPFAM" id="SSF56672">
    <property type="entry name" value="DNA/RNA polymerases"/>
    <property type="match status" value="1"/>
</dbReference>
<dbReference type="Proteomes" id="UP000677639">
    <property type="component" value="Segment"/>
</dbReference>
<keyword evidence="9" id="KW-0460">Magnesium</keyword>
<dbReference type="EMBL" id="BK014071">
    <property type="protein sequence ID" value="DAD52326.1"/>
    <property type="molecule type" value="Genomic_RNA"/>
</dbReference>
<dbReference type="EC" id="2.7.7.48" evidence="1"/>
<name>A0A8S5L3H7_9VIRU</name>
<proteinExistence type="predicted"/>
<keyword evidence="9" id="KW-0479">Metal-binding</keyword>
<dbReference type="GO" id="GO:0000166">
    <property type="term" value="F:nucleotide binding"/>
    <property type="evidence" value="ECO:0007669"/>
    <property type="project" value="UniProtKB-KW"/>
</dbReference>
<keyword evidence="3" id="KW-0808">Transferase</keyword>
<dbReference type="Pfam" id="PF03431">
    <property type="entry name" value="RNA_replicase_B"/>
    <property type="match status" value="1"/>
</dbReference>
<dbReference type="InterPro" id="IPR005093">
    <property type="entry name" value="RNArep_beta"/>
</dbReference>
<evidence type="ECO:0000256" key="2">
    <source>
        <dbReference type="ARBA" id="ARBA00022484"/>
    </source>
</evidence>
<feature type="domain" description="RdRp catalytic" evidence="10">
    <location>
        <begin position="296"/>
        <end position="440"/>
    </location>
</feature>
<feature type="binding site" evidence="9">
    <location>
        <position position="409"/>
    </location>
    <ligand>
        <name>Mg(2+)</name>
        <dbReference type="ChEBI" id="CHEBI:18420"/>
        <label>2</label>
    </ligand>
</feature>
<dbReference type="RefSeq" id="YP_010771484.1">
    <property type="nucleotide sequence ID" value="NC_074296.1"/>
</dbReference>
<keyword evidence="6" id="KW-0693">Viral RNA replication</keyword>
<evidence type="ECO:0000256" key="6">
    <source>
        <dbReference type="ARBA" id="ARBA00022953"/>
    </source>
</evidence>
<evidence type="ECO:0000256" key="8">
    <source>
        <dbReference type="ARBA" id="ARBA00048744"/>
    </source>
</evidence>
<dbReference type="GO" id="GO:0046872">
    <property type="term" value="F:metal ion binding"/>
    <property type="evidence" value="ECO:0007669"/>
    <property type="project" value="UniProtKB-KW"/>
</dbReference>
<evidence type="ECO:0000256" key="7">
    <source>
        <dbReference type="ARBA" id="ARBA00030248"/>
    </source>
</evidence>
<evidence type="ECO:0000256" key="5">
    <source>
        <dbReference type="ARBA" id="ARBA00022741"/>
    </source>
</evidence>
<dbReference type="InterPro" id="IPR043502">
    <property type="entry name" value="DNA/RNA_pol_sf"/>
</dbReference>
<evidence type="ECO:0000256" key="9">
    <source>
        <dbReference type="PIRSR" id="PIRSR605093-1"/>
    </source>
</evidence>
<keyword evidence="12" id="KW-1185">Reference proteome</keyword>
<evidence type="ECO:0000313" key="12">
    <source>
        <dbReference type="Proteomes" id="UP000677639"/>
    </source>
</evidence>
<sequence length="597" mass="68191">MKSTELLLICTILSDIGLVLDTSIERDSAYVESRIEHEGLSFCTISLPSFAKDFERSLELGYVGPGLFAGFHKLRKAPLIPAFLSGITAYVFDNTGRLREDASIEAIEGVRQVCLALNKPKMECSDDRRKKAIENYVNTENDLRSFRPKAWHGLNDFVRISRVCFGRTLRDLNREVETNELQPRHGPGAVAERIYGNGKYRSSTWSRRLERSFPFDMYKVPNWNFTDREAEVRVGSDTVRVVFVPKTMKAPRVIAIEPINNQYAQQAVSQRLMALLERDRVTRERVNFSSSEFNRVLAREASISRNNATLDMSEASDRIHAGLVYHMFRDFPCALRSVFDCRSKYAILPDGRKVSLVKFASMGSALCFPVESMYHYVLCIMGGLKAENLQCNTRNILRLSRRVTVFGDDLIVPSKWRADVETVLASVRCVVNTKKSFSLGYFRESCGVDAYKGSIVTPVYIRTRPPKNVSDASELVSYVATANLFYRKGYWKTAQFMRDIVEDILGPLPHVGNKASVIGWTSFQGHFTFSKWNADLHRFEVRGYVPKISRRRDQLDGADRLMKFFLTRRDEPVEQEDFISSVDSYSLTLRKRWSNAS</sequence>
<reference evidence="11" key="1">
    <citation type="submission" date="2020-09" db="EMBL/GenBank/DDBJ databases">
        <title>Leviviricetes taxonomy.</title>
        <authorList>
            <person name="Stockdale S.R."/>
            <person name="Callanan J."/>
            <person name="Adriaenssens E.M."/>
            <person name="Kuhn J.H."/>
            <person name="Rumnieks J."/>
            <person name="Shkoporov A."/>
            <person name="Draper L.A."/>
            <person name="Ross P."/>
            <person name="Hill C."/>
        </authorList>
    </citation>
    <scope>NUCLEOTIDE SEQUENCE</scope>
</reference>
<feature type="binding site" evidence="9">
    <location>
        <position position="311"/>
    </location>
    <ligand>
        <name>Mg(2+)</name>
        <dbReference type="ChEBI" id="CHEBI:18420"/>
        <label>2</label>
    </ligand>
</feature>
<evidence type="ECO:0000256" key="3">
    <source>
        <dbReference type="ARBA" id="ARBA00022679"/>
    </source>
</evidence>
<dbReference type="KEGG" id="vg:80399881"/>
<comment type="cofactor">
    <cofactor evidence="9">
        <name>Mg(2+)</name>
        <dbReference type="ChEBI" id="CHEBI:18420"/>
    </cofactor>
    <text evidence="9">Binds 2 Mg(2+) per subunit.</text>
</comment>
<accession>A0A8S5L3H7</accession>
<keyword evidence="5" id="KW-0547">Nucleotide-binding</keyword>
<dbReference type="PROSITE" id="PS50522">
    <property type="entry name" value="RDRP_PHAGE"/>
    <property type="match status" value="1"/>
</dbReference>